<dbReference type="Pfam" id="PF05994">
    <property type="entry name" value="FragX_IP"/>
    <property type="match status" value="1"/>
</dbReference>
<dbReference type="GO" id="GO:0030833">
    <property type="term" value="P:regulation of actin filament polymerization"/>
    <property type="evidence" value="ECO:0007669"/>
    <property type="project" value="InterPro"/>
</dbReference>
<dbReference type="InterPro" id="IPR008081">
    <property type="entry name" value="Cytoplasmic_FMR1-int"/>
</dbReference>
<dbReference type="OrthoDB" id="10265867at2759"/>
<dbReference type="PRINTS" id="PR01698">
    <property type="entry name" value="CYTOFMRPINTP"/>
</dbReference>
<organism evidence="2 3">
    <name type="scientific">Cucurbita maxima</name>
    <name type="common">Pumpkin</name>
    <name type="synonym">Winter squash</name>
    <dbReference type="NCBI Taxonomy" id="3661"/>
    <lineage>
        <taxon>Eukaryota</taxon>
        <taxon>Viridiplantae</taxon>
        <taxon>Streptophyta</taxon>
        <taxon>Embryophyta</taxon>
        <taxon>Tracheophyta</taxon>
        <taxon>Spermatophyta</taxon>
        <taxon>Magnoliopsida</taxon>
        <taxon>eudicotyledons</taxon>
        <taxon>Gunneridae</taxon>
        <taxon>Pentapetalae</taxon>
        <taxon>rosids</taxon>
        <taxon>fabids</taxon>
        <taxon>Cucurbitales</taxon>
        <taxon>Cucurbitaceae</taxon>
        <taxon>Cucurbiteae</taxon>
        <taxon>Cucurbita</taxon>
    </lineage>
</organism>
<protein>
    <submittedName>
        <fullName evidence="3">Protein PIR isoform X2</fullName>
    </submittedName>
</protein>
<dbReference type="Pfam" id="PF07159">
    <property type="entry name" value="CYRIA-B_Rac1-bd"/>
    <property type="match status" value="1"/>
</dbReference>
<evidence type="ECO:0000259" key="1">
    <source>
        <dbReference type="Pfam" id="PF07159"/>
    </source>
</evidence>
<accession>A0A6J1JKE8</accession>
<dbReference type="InterPro" id="IPR009828">
    <property type="entry name" value="CYRIA/CYRIB_Rac1-bd"/>
</dbReference>
<dbReference type="RefSeq" id="XP_022988009.1">
    <property type="nucleotide sequence ID" value="XM_023132241.1"/>
</dbReference>
<dbReference type="Proteomes" id="UP000504608">
    <property type="component" value="Unplaced"/>
</dbReference>
<dbReference type="GO" id="GO:0031267">
    <property type="term" value="F:small GTPase binding"/>
    <property type="evidence" value="ECO:0007669"/>
    <property type="project" value="InterPro"/>
</dbReference>
<name>A0A6J1JKE8_CUCMA</name>
<evidence type="ECO:0000313" key="3">
    <source>
        <dbReference type="RefSeq" id="XP_022988009.1"/>
    </source>
</evidence>
<reference evidence="3" key="1">
    <citation type="submission" date="2025-08" db="UniProtKB">
        <authorList>
            <consortium name="RefSeq"/>
        </authorList>
    </citation>
    <scope>IDENTIFICATION</scope>
    <source>
        <tissue evidence="3">Young leaves</tissue>
    </source>
</reference>
<dbReference type="PANTHER" id="PTHR12195">
    <property type="entry name" value="CYTOPLASMIC FMR1-INTERACTING PROTEIN-RELATED"/>
    <property type="match status" value="1"/>
</dbReference>
<dbReference type="GeneID" id="111485378"/>
<dbReference type="AlphaFoldDB" id="A0A6J1JKE8"/>
<proteinExistence type="predicted"/>
<dbReference type="PIRSF" id="PIRSF008153">
    <property type="entry name" value="FMR1_interacting"/>
    <property type="match status" value="1"/>
</dbReference>
<dbReference type="GO" id="GO:0005737">
    <property type="term" value="C:cytoplasm"/>
    <property type="evidence" value="ECO:0007669"/>
    <property type="project" value="UniProtKB-ARBA"/>
</dbReference>
<keyword evidence="2" id="KW-1185">Reference proteome</keyword>
<gene>
    <name evidence="3" type="primary">LOC111485378</name>
</gene>
<feature type="domain" description="CYRIA/CYRIB Rac1 binding" evidence="1">
    <location>
        <begin position="6"/>
        <end position="64"/>
    </location>
</feature>
<sequence>MWSMLKLLDVLVQLDHLKNAKASIPNDFSWYKRTFTQVSIQWQDSDSMREELDDLQIFLSTRWAILLNLHVEMFRVNNVEDILQILIVFAVESLELDFALLYPERHVLLRILPVLVVLATSSEKDSESLYKRVKINRLINIFKSDPVIPAFPDLHLSPAAILKELSIYFQKFAAQARLLTLPAPHELPPREAQEYQRHYLIINHIGAIRAEHDDFTIRFASSMNQLLLLKSTENPDIEWCKDVKGNMYDMVVEGFQLLSRWTARIWEQCAWKFSRPCKDVISLESHETSSFSDYEKVVRHNYSAEERKALVELVSYIKSIGSMMQQCDTLVADALWETIHAEVQDFVQNTLATMLRTTFRKKKEISRILSDMRTLSADWMANRSKSESEAQSMQRGEESKVNFFFPRPVAPTATQVHCLQFLIYEVVSGGNLRKPGGLFGNSASEIPINDLKQLETFFYKLSFFLHIFDYTATVATLTDLGFLWFREFYLETSRVIQFPIECSLPWMLVDYVLESQNAGLIESALFPLDIYNDSAQHALVTLKQRFLYDEIEAEVDHCFDIFVSKLCDSIFTHYKSWAAREMLDSSFLFAIDNGEKYSVQPIRFNALLKITRVKLLGRTIDLRSLVAQRMNKIFRENLEFLFDRFESQDLCAILELEKLMDVLKVTHELLSKDLLIDSFSLMLNEMQENLSLVSFSSRLASQIWSEMQNDFLPNFILCNTTQRFVRLSKVPSVPVQKPSVPHAKPNFYFGTQDLNSAHQSFARLHSGFFGMTHMFSIARLLGSRSLPWLIRALLDHISNKIAVLEPMISGLQEALPRSIGLLPFDGGVAGCMRSINENLNWEAKSELRLEVLHGIKEIGSVLYLISLLDIVLRELDITHFMQTAPWLGIIPGVDGQIFHSQDGESPIVSLFKSATSAAVSNPGNPNGMSYYTMSKQAEAADLLYRSNLNTGSVLEYALAFTSAALDKYCSKWSAAPKTGFVDITTSKDFYRIYSGLQIGYLEESAQSPSNNHELLGDSVAWGGCTIVYLLGQQLQFELFDFSYQVLNISEAEDGTFVQTQKNSQYMQGWESLIEAMKKARRLNNHVFSMLKARCPLEDKTACAIKQSGAPLHRVKFENTVSAFETLPQKGAVN</sequence>
<evidence type="ECO:0000313" key="2">
    <source>
        <dbReference type="Proteomes" id="UP000504608"/>
    </source>
</evidence>